<feature type="domain" description="Integrase catalytic" evidence="1">
    <location>
        <begin position="2"/>
        <end position="51"/>
    </location>
</feature>
<sequence>MAESFNAALKRGLLEGRPAFPDHATACCAVFWCANRYSTRRLHSAIGNIAPRAYETRVRFAHRSGITETTLCPRSGFKVLQHHTG</sequence>
<organism evidence="2 3">
    <name type="scientific">Brevibacterium luteolum</name>
    <dbReference type="NCBI Taxonomy" id="199591"/>
    <lineage>
        <taxon>Bacteria</taxon>
        <taxon>Bacillati</taxon>
        <taxon>Actinomycetota</taxon>
        <taxon>Actinomycetes</taxon>
        <taxon>Micrococcales</taxon>
        <taxon>Brevibacteriaceae</taxon>
        <taxon>Brevibacterium</taxon>
    </lineage>
</organism>
<reference evidence="2 3" key="1">
    <citation type="submission" date="2019-02" db="EMBL/GenBank/DDBJ databases">
        <title>Complete Genome Sequence and Methylome Analysis of Brevibacterium luteolum NEB1784.</title>
        <authorList>
            <person name="Fomenkov A."/>
            <person name="Roberts R.J."/>
        </authorList>
    </citation>
    <scope>NUCLEOTIDE SEQUENCE [LARGE SCALE GENOMIC DNA]</scope>
    <source>
        <strain evidence="2 3">NEB1784</strain>
    </source>
</reference>
<dbReference type="InterPro" id="IPR001584">
    <property type="entry name" value="Integrase_cat-core"/>
</dbReference>
<dbReference type="AlphaFoldDB" id="A0A6G8L0W1"/>
<evidence type="ECO:0000313" key="2">
    <source>
        <dbReference type="EMBL" id="QIN30536.1"/>
    </source>
</evidence>
<protein>
    <recommendedName>
        <fullName evidence="1">Integrase catalytic domain-containing protein</fullName>
    </recommendedName>
</protein>
<dbReference type="EMBL" id="CP035810">
    <property type="protein sequence ID" value="QIN30536.1"/>
    <property type="molecule type" value="Genomic_DNA"/>
</dbReference>
<evidence type="ECO:0000313" key="3">
    <source>
        <dbReference type="Proteomes" id="UP000501518"/>
    </source>
</evidence>
<proteinExistence type="predicted"/>
<evidence type="ECO:0000259" key="1">
    <source>
        <dbReference type="Pfam" id="PF13683"/>
    </source>
</evidence>
<dbReference type="Pfam" id="PF13683">
    <property type="entry name" value="rve_3"/>
    <property type="match status" value="1"/>
</dbReference>
<gene>
    <name evidence="2" type="ORF">EW640_09825</name>
</gene>
<dbReference type="Proteomes" id="UP000501518">
    <property type="component" value="Chromosome"/>
</dbReference>
<name>A0A6G8L0W1_9MICO</name>
<dbReference type="GO" id="GO:0015074">
    <property type="term" value="P:DNA integration"/>
    <property type="evidence" value="ECO:0007669"/>
    <property type="project" value="InterPro"/>
</dbReference>
<accession>A0A6G8L0W1</accession>
<dbReference type="KEGG" id="blut:EW640_09825"/>